<dbReference type="Pfam" id="PF07963">
    <property type="entry name" value="N_methyl"/>
    <property type="match status" value="1"/>
</dbReference>
<dbReference type="NCBIfam" id="TIGR02532">
    <property type="entry name" value="IV_pilin_GFxxxE"/>
    <property type="match status" value="1"/>
</dbReference>
<keyword evidence="1" id="KW-1133">Transmembrane helix</keyword>
<dbReference type="Proteomes" id="UP000885830">
    <property type="component" value="Unassembled WGS sequence"/>
</dbReference>
<gene>
    <name evidence="2" type="ORF">ENJ42_08410</name>
</gene>
<dbReference type="InterPro" id="IPR045584">
    <property type="entry name" value="Pilin-like"/>
</dbReference>
<dbReference type="SUPFAM" id="SSF54523">
    <property type="entry name" value="Pili subunits"/>
    <property type="match status" value="1"/>
</dbReference>
<name>A0A7C5R894_9PROT</name>
<comment type="caution">
    <text evidence="2">The sequence shown here is derived from an EMBL/GenBank/DDBJ whole genome shotgun (WGS) entry which is preliminary data.</text>
</comment>
<dbReference type="AlphaFoldDB" id="A0A7C5R894"/>
<evidence type="ECO:0000313" key="2">
    <source>
        <dbReference type="EMBL" id="HHL43625.1"/>
    </source>
</evidence>
<keyword evidence="1" id="KW-0812">Transmembrane</keyword>
<accession>A0A7C5R894</accession>
<reference evidence="2" key="1">
    <citation type="journal article" date="2020" name="mSystems">
        <title>Genome- and Community-Level Interaction Insights into Carbon Utilization and Element Cycling Functions of Hydrothermarchaeota in Hydrothermal Sediment.</title>
        <authorList>
            <person name="Zhou Z."/>
            <person name="Liu Y."/>
            <person name="Xu W."/>
            <person name="Pan J."/>
            <person name="Luo Z.H."/>
            <person name="Li M."/>
        </authorList>
    </citation>
    <scope>NUCLEOTIDE SEQUENCE [LARGE SCALE GENOMIC DNA]</scope>
    <source>
        <strain evidence="2">HyVt-485</strain>
    </source>
</reference>
<organism evidence="2">
    <name type="scientific">Hellea balneolensis</name>
    <dbReference type="NCBI Taxonomy" id="287478"/>
    <lineage>
        <taxon>Bacteria</taxon>
        <taxon>Pseudomonadati</taxon>
        <taxon>Pseudomonadota</taxon>
        <taxon>Alphaproteobacteria</taxon>
        <taxon>Maricaulales</taxon>
        <taxon>Robiginitomaculaceae</taxon>
        <taxon>Hellea</taxon>
    </lineage>
</organism>
<dbReference type="InterPro" id="IPR012902">
    <property type="entry name" value="N_methyl_site"/>
</dbReference>
<dbReference type="EMBL" id="DRMJ01000438">
    <property type="protein sequence ID" value="HHL43625.1"/>
    <property type="molecule type" value="Genomic_DNA"/>
</dbReference>
<feature type="transmembrane region" description="Helical" evidence="1">
    <location>
        <begin position="30"/>
        <end position="51"/>
    </location>
</feature>
<evidence type="ECO:0000256" key="1">
    <source>
        <dbReference type="SAM" id="Phobius"/>
    </source>
</evidence>
<keyword evidence="1" id="KW-0472">Membrane</keyword>
<sequence>MGPTTQKVAQATMPIFPHKPVNISRTDDGFSLLEMLVVLAIMGLMLSLVGARLSQTLDSARFARTSQANLAKITDFRAEALLKRKALFVISPTTTKLEVRNIPRDSLRLFPFDDSFDVKGDIIKISPSGLCSGGRITVKNKTGRKAVYDLEPPNCTPKRVATP</sequence>
<proteinExistence type="predicted"/>
<protein>
    <submittedName>
        <fullName evidence="2">Type II secretion system protein</fullName>
    </submittedName>
</protein>